<dbReference type="RefSeq" id="WP_012596490.1">
    <property type="nucleotide sequence ID" value="NC_011726.1"/>
</dbReference>
<dbReference type="STRING" id="41431.PCC8801_3256"/>
<dbReference type="GO" id="GO:0009103">
    <property type="term" value="P:lipopolysaccharide biosynthetic process"/>
    <property type="evidence" value="ECO:0007669"/>
    <property type="project" value="TreeGrafter"/>
</dbReference>
<proteinExistence type="predicted"/>
<dbReference type="eggNOG" id="COG0438">
    <property type="taxonomic scope" value="Bacteria"/>
</dbReference>
<sequence>MVQKFIIIDHSLCNLQGHHYECSISVAEAADRLGYYPIIVANHTFPKALYHPNIKIIPAFEVDWFNNPVYFKKSSDGRFTWQKILEILTDHPFEKIYQAIKLKIELKFSYWNLTQPKLRVFLEKVQGSTSRLLGWINKDIELLGSIPLSNTLWGIFKIIWGLLRFGFKLITTKINQKLLDLLTPKVSSFSDTLSRVLKALEVTSEDHIFIHTIGIEQVEELYHLLTSDKFSLRPKFHVMLRRDTEEPLIVYAKGMGLKSILEQCYESKLWPETLQFYTDTEDLVQQHNRLSSVIFSQIPIPFRQEKLKASPIKISLDKPINVVYLGDARPEKGYHYLPDVVAALWTDYIQPGKIKFIIQSNFNIEGGVGDIPTARLKLERYPSDKVSLIKQAMSPDDYYQLLGEADLLVLPYDSTNYRIRTSGVLTEALAAGKPVVVPANSWLAKQVDSSRASIYETLDEIPQGIITIVENLRQFTEAAKEFSSGWKQRNSPDSLVKCLLTQTDILTQNIAVTSAPIKNDLLLSKTLNYSVPKILLILEGDCLFTQNHQAKLMIKHIEYLSRCGYEIYALFFPSNQTCRQENFDIFVMQLNGIITEINQDFPLTQTCIADYRIPNSIPQDINPYQYTQDVAYNRTSLVRDLVERYHLEISSSFEQLLQSNPFDLIFINSIASWSMIERFSLDKSPIICQFSDILSCQYALNNQREIDLSEYALECQLLNRCQVLLVEHDYELEKIQEKVTNPKSYLMPSDNQKQTQISLESCYSNLMDEVCYNLLKDKALPQKAEHKKIAILYPWGDILERKSGASKRVGLLVDYLKLQSYQVWVFTTGEEKDFRQDNIHYTYYQQSYENYCLVKDIYADAYQSWEKALELTLKNQTNKSKISDESNHWLPWIYYQYRFDNRFIKKIEQIAEWADIILLEYPFWASIVGQICHQYKTKLIITAHDILCQQLDDSTFLGKIALTEEIEGLKQANHLICVSENDQDFLSQYGLDSEVIPNPINLDLDQYIDRQKEDKKLLKKLEKNELKLSNKPFCLFVGSQHLPNLEAVSNIRQMAQDFSEKYPNIACNFIVVGSCCQPEHQQNFFSLGQVESSILSFLYHHASLIISPLLSGTGISVKIVEAMAYGKVILGTSVAFRGYPIKSQQEAIICDHLSDYPTHIATLITNSQQTQKIGQNAAQFAQNYDYRSLYQLYKKLIES</sequence>
<dbReference type="OrthoDB" id="9802525at2"/>
<dbReference type="Proteomes" id="UP000008204">
    <property type="component" value="Chromosome"/>
</dbReference>
<evidence type="ECO:0000256" key="1">
    <source>
        <dbReference type="ARBA" id="ARBA00022679"/>
    </source>
</evidence>
<gene>
    <name evidence="3" type="ordered locus">PCC8801_3256</name>
</gene>
<dbReference type="AlphaFoldDB" id="B7JYC7"/>
<dbReference type="CDD" id="cd03801">
    <property type="entry name" value="GT4_PimA-like"/>
    <property type="match status" value="1"/>
</dbReference>
<reference evidence="4" key="1">
    <citation type="journal article" date="2011" name="MBio">
        <title>Novel metabolic attributes of the genus Cyanothece, comprising a group of unicellular nitrogen-fixing Cyanobacteria.</title>
        <authorList>
            <person name="Bandyopadhyay A."/>
            <person name="Elvitigala T."/>
            <person name="Welsh E."/>
            <person name="Stockel J."/>
            <person name="Liberton M."/>
            <person name="Min H."/>
            <person name="Sherman L.A."/>
            <person name="Pakrasi H.B."/>
        </authorList>
    </citation>
    <scope>NUCLEOTIDE SEQUENCE [LARGE SCALE GENOMIC DNA]</scope>
    <source>
        <strain evidence="4">PCC 8801</strain>
    </source>
</reference>
<dbReference type="EMBL" id="CP001287">
    <property type="protein sequence ID" value="ACK67229.1"/>
    <property type="molecule type" value="Genomic_DNA"/>
</dbReference>
<accession>B7JYC7</accession>
<evidence type="ECO:0000313" key="3">
    <source>
        <dbReference type="EMBL" id="ACK67229.1"/>
    </source>
</evidence>
<dbReference type="GO" id="GO:0016757">
    <property type="term" value="F:glycosyltransferase activity"/>
    <property type="evidence" value="ECO:0007669"/>
    <property type="project" value="TreeGrafter"/>
</dbReference>
<name>B7JYC7_RIPO1</name>
<keyword evidence="4" id="KW-1185">Reference proteome</keyword>
<organism evidence="3 4">
    <name type="scientific">Rippkaea orientalis (strain PCC 8801 / RF-1)</name>
    <name type="common">Cyanothece sp. (strain PCC 8801)</name>
    <dbReference type="NCBI Taxonomy" id="41431"/>
    <lineage>
        <taxon>Bacteria</taxon>
        <taxon>Bacillati</taxon>
        <taxon>Cyanobacteriota</taxon>
        <taxon>Cyanophyceae</taxon>
        <taxon>Oscillatoriophycideae</taxon>
        <taxon>Chroococcales</taxon>
        <taxon>Aphanothecaceae</taxon>
        <taxon>Rippkaea</taxon>
        <taxon>Rippkaea orientalis</taxon>
    </lineage>
</organism>
<dbReference type="Pfam" id="PF13439">
    <property type="entry name" value="Glyco_transf_4"/>
    <property type="match status" value="1"/>
</dbReference>
<evidence type="ECO:0000259" key="2">
    <source>
        <dbReference type="Pfam" id="PF13439"/>
    </source>
</evidence>
<evidence type="ECO:0000313" key="4">
    <source>
        <dbReference type="Proteomes" id="UP000008204"/>
    </source>
</evidence>
<keyword evidence="1" id="KW-0808">Transferase</keyword>
<feature type="domain" description="Glycosyltransferase subfamily 4-like N-terminal" evidence="2">
    <location>
        <begin position="804"/>
        <end position="1003"/>
    </location>
</feature>
<dbReference type="Pfam" id="PF13692">
    <property type="entry name" value="Glyco_trans_1_4"/>
    <property type="match status" value="2"/>
</dbReference>
<dbReference type="PANTHER" id="PTHR46401">
    <property type="entry name" value="GLYCOSYLTRANSFERASE WBBK-RELATED"/>
    <property type="match status" value="1"/>
</dbReference>
<dbReference type="HOGENOM" id="CLU_270713_0_0_3"/>
<dbReference type="InterPro" id="IPR028098">
    <property type="entry name" value="Glyco_trans_4-like_N"/>
</dbReference>
<protein>
    <recommendedName>
        <fullName evidence="2">Glycosyltransferase subfamily 4-like N-terminal domain-containing protein</fullName>
    </recommendedName>
</protein>
<dbReference type="Gene3D" id="3.40.50.2000">
    <property type="entry name" value="Glycogen Phosphorylase B"/>
    <property type="match status" value="3"/>
</dbReference>
<dbReference type="KEGG" id="cyp:PCC8801_3256"/>
<dbReference type="PANTHER" id="PTHR46401:SF2">
    <property type="entry name" value="GLYCOSYLTRANSFERASE WBBK-RELATED"/>
    <property type="match status" value="1"/>
</dbReference>
<dbReference type="SUPFAM" id="SSF53756">
    <property type="entry name" value="UDP-Glycosyltransferase/glycogen phosphorylase"/>
    <property type="match status" value="2"/>
</dbReference>